<feature type="chain" id="PRO_5009907623" evidence="1">
    <location>
        <begin position="18"/>
        <end position="230"/>
    </location>
</feature>
<feature type="signal peptide" evidence="1">
    <location>
        <begin position="1"/>
        <end position="17"/>
    </location>
</feature>
<protein>
    <submittedName>
        <fullName evidence="2">GLPGLI family protein</fullName>
    </submittedName>
</protein>
<keyword evidence="3" id="KW-1185">Reference proteome</keyword>
<dbReference type="Pfam" id="PF22252">
    <property type="entry name" value="PNGase_F-II_N"/>
    <property type="match status" value="1"/>
</dbReference>
<accession>A0A1M4TVA9</accession>
<dbReference type="STRING" id="1155689.SAMN05444278_10240"/>
<dbReference type="InterPro" id="IPR005901">
    <property type="entry name" value="GLPGLI"/>
</dbReference>
<dbReference type="OrthoDB" id="1068986at2"/>
<evidence type="ECO:0000256" key="1">
    <source>
        <dbReference type="SAM" id="SignalP"/>
    </source>
</evidence>
<dbReference type="RefSeq" id="WP_073191972.1">
    <property type="nucleotide sequence ID" value="NZ_FQTW01000002.1"/>
</dbReference>
<reference evidence="2 3" key="1">
    <citation type="submission" date="2016-11" db="EMBL/GenBank/DDBJ databases">
        <authorList>
            <person name="Jaros S."/>
            <person name="Januszkiewicz K."/>
            <person name="Wedrychowicz H."/>
        </authorList>
    </citation>
    <scope>NUCLEOTIDE SEQUENCE [LARGE SCALE GENOMIC DNA]</scope>
    <source>
        <strain evidence="2 3">DSM 25661</strain>
    </source>
</reference>
<gene>
    <name evidence="2" type="ORF">SAMN05444278_10240</name>
</gene>
<sequence>MKLKIIFLLLVAAKLYAQDITKVEYISAFKLADDESKHSPKQIANLSYTLVFDHKQSIFKKIKRLGLDQQVKNRRLISMANIKGVYYKNSQDKTNILITEQDGKRYLIDKSKSNWNWEILKETKQILGYKCYKALGTRKEYNYVLKKDRTLKAIVWFTPKIPLPFGPADFGGLPGLVLESQRGSFYIIAKKIKHKSSNKALKIDLDKGIKLTDEEFARKQYAAFMDRIRQ</sequence>
<dbReference type="AlphaFoldDB" id="A0A1M4TVA9"/>
<evidence type="ECO:0000313" key="2">
    <source>
        <dbReference type="EMBL" id="SHE48344.1"/>
    </source>
</evidence>
<evidence type="ECO:0000313" key="3">
    <source>
        <dbReference type="Proteomes" id="UP000184462"/>
    </source>
</evidence>
<dbReference type="NCBIfam" id="TIGR01200">
    <property type="entry name" value="GLPGLI"/>
    <property type="match status" value="1"/>
</dbReference>
<keyword evidence="1" id="KW-0732">Signal</keyword>
<dbReference type="EMBL" id="FQTW01000002">
    <property type="protein sequence ID" value="SHE48344.1"/>
    <property type="molecule type" value="Genomic_DNA"/>
</dbReference>
<proteinExistence type="predicted"/>
<organism evidence="2 3">
    <name type="scientific">Psychroflexus salarius</name>
    <dbReference type="NCBI Taxonomy" id="1155689"/>
    <lineage>
        <taxon>Bacteria</taxon>
        <taxon>Pseudomonadati</taxon>
        <taxon>Bacteroidota</taxon>
        <taxon>Flavobacteriia</taxon>
        <taxon>Flavobacteriales</taxon>
        <taxon>Flavobacteriaceae</taxon>
        <taxon>Psychroflexus</taxon>
    </lineage>
</organism>
<name>A0A1M4TVA9_9FLAO</name>
<dbReference type="Proteomes" id="UP000184462">
    <property type="component" value="Unassembled WGS sequence"/>
</dbReference>